<dbReference type="PANTHER" id="PTHR12385:SF12">
    <property type="entry name" value="CHOLINE TRANSPORTER-LIKE PROTEIN"/>
    <property type="match status" value="1"/>
</dbReference>
<evidence type="ECO:0000256" key="4">
    <source>
        <dbReference type="ARBA" id="ARBA00022989"/>
    </source>
</evidence>
<proteinExistence type="inferred from homology"/>
<feature type="transmembrane region" description="Helical" evidence="6">
    <location>
        <begin position="507"/>
        <end position="528"/>
    </location>
</feature>
<comment type="similarity">
    <text evidence="2 6">Belongs to the CTL (choline transporter-like) family.</text>
</comment>
<accession>A0A0N5ABS5</accession>
<evidence type="ECO:0000313" key="7">
    <source>
        <dbReference type="Proteomes" id="UP000046393"/>
    </source>
</evidence>
<feature type="transmembrane region" description="Helical" evidence="6">
    <location>
        <begin position="214"/>
        <end position="239"/>
    </location>
</feature>
<evidence type="ECO:0000256" key="2">
    <source>
        <dbReference type="ARBA" id="ARBA00007168"/>
    </source>
</evidence>
<name>A0A0N5ABS5_9BILA</name>
<dbReference type="AlphaFoldDB" id="A0A0N5ABS5"/>
<dbReference type="WBParaSite" id="SMUV_0000160101-mRNA-1">
    <property type="protein sequence ID" value="SMUV_0000160101-mRNA-1"/>
    <property type="gene ID" value="SMUV_0000160101"/>
</dbReference>
<organism evidence="7 8">
    <name type="scientific">Syphacia muris</name>
    <dbReference type="NCBI Taxonomy" id="451379"/>
    <lineage>
        <taxon>Eukaryota</taxon>
        <taxon>Metazoa</taxon>
        <taxon>Ecdysozoa</taxon>
        <taxon>Nematoda</taxon>
        <taxon>Chromadorea</taxon>
        <taxon>Rhabditida</taxon>
        <taxon>Spirurina</taxon>
        <taxon>Oxyuridomorpha</taxon>
        <taxon>Oxyuroidea</taxon>
        <taxon>Oxyuridae</taxon>
        <taxon>Syphacia</taxon>
    </lineage>
</organism>
<dbReference type="GO" id="GO:0005886">
    <property type="term" value="C:plasma membrane"/>
    <property type="evidence" value="ECO:0007669"/>
    <property type="project" value="UniProtKB-SubCell"/>
</dbReference>
<keyword evidence="5 6" id="KW-0472">Membrane</keyword>
<keyword evidence="3 6" id="KW-0812">Transmembrane</keyword>
<comment type="function">
    <text evidence="6">Choline transporter.</text>
</comment>
<feature type="transmembrane region" description="Helical" evidence="6">
    <location>
        <begin position="409"/>
        <end position="438"/>
    </location>
</feature>
<dbReference type="GO" id="GO:0022857">
    <property type="term" value="F:transmembrane transporter activity"/>
    <property type="evidence" value="ECO:0007669"/>
    <property type="project" value="UniProtKB-UniRule"/>
</dbReference>
<feature type="transmembrane region" description="Helical" evidence="6">
    <location>
        <begin position="537"/>
        <end position="559"/>
    </location>
</feature>
<dbReference type="Pfam" id="PF04515">
    <property type="entry name" value="Choline_transpo"/>
    <property type="match status" value="1"/>
</dbReference>
<dbReference type="Proteomes" id="UP000046393">
    <property type="component" value="Unplaced"/>
</dbReference>
<protein>
    <recommendedName>
        <fullName evidence="6">Choline transporter-like protein</fullName>
    </recommendedName>
</protein>
<dbReference type="STRING" id="451379.A0A0N5ABS5"/>
<evidence type="ECO:0000256" key="5">
    <source>
        <dbReference type="ARBA" id="ARBA00023136"/>
    </source>
</evidence>
<feature type="transmembrane region" description="Helical" evidence="6">
    <location>
        <begin position="345"/>
        <end position="364"/>
    </location>
</feature>
<sequence length="626" mass="71332">MTVAFDLRTDVAILSESFLRSLSKKKMLEDSDDIQTSVAIKTVNNAYLSQILNGHDSWGNICGKNNVSIDKNNSVYNGDMSDKSYALPLFGKLSRSAWICVHHCPLTTAYGSERYHLKRKYMYCFTPPNSTAMLCPRGMIKNSRVAFSYCFPDDIYDSGIDSQSAATYDINHIKWLDRFMAECRSILRKGIQLCCITIALSLAGIIAINFFASMIIYFVVGVVTAISYGISIFFWIYITKEEDNLSQSGKATLLTLAIITSCLSIMLTLAICYAFPRIRLVVDLLCEAGKAFRSIPSLFLQPFITFIGIVIVVSAWIFLCLCVLTSGTMLRKELYISRNETMNGIAFKAQVPYIHLIVLFTVAMFWLTEFIFACGRMLVAYTIINWYFERDILTRSYLFEVKDVISYHVGSLAFGSLFMTIFKIPRYCAFVLFIRFFLMKTRNIPFPINLFVSINRKLVNLLTLIHHNAYTVVAMKDENFLRSAKIALNVLSNKSLDFTTINVVADLILYVANFAVVFLAFVVCVLTFKVEMMLQNWLLISILFTFFAYLIASCFFGLVEMVVDTLFLVFSQNEKYVGTTDHIEYYNPGLADVIMMNTAKNRRKIDRRIFVQDNVYDNVAEQQSIP</sequence>
<reference evidence="8" key="1">
    <citation type="submission" date="2017-02" db="UniProtKB">
        <authorList>
            <consortium name="WormBaseParasite"/>
        </authorList>
    </citation>
    <scope>IDENTIFICATION</scope>
</reference>
<evidence type="ECO:0000313" key="8">
    <source>
        <dbReference type="WBParaSite" id="SMUV_0000160101-mRNA-1"/>
    </source>
</evidence>
<feature type="transmembrane region" description="Helical" evidence="6">
    <location>
        <begin position="251"/>
        <end position="276"/>
    </location>
</feature>
<keyword evidence="4 6" id="KW-1133">Transmembrane helix</keyword>
<dbReference type="PANTHER" id="PTHR12385">
    <property type="entry name" value="CHOLINE TRANSPORTER-LIKE (SLC FAMILY 44)"/>
    <property type="match status" value="1"/>
</dbReference>
<evidence type="ECO:0000256" key="1">
    <source>
        <dbReference type="ARBA" id="ARBA00004141"/>
    </source>
</evidence>
<evidence type="ECO:0000256" key="3">
    <source>
        <dbReference type="ARBA" id="ARBA00022692"/>
    </source>
</evidence>
<feature type="transmembrane region" description="Helical" evidence="6">
    <location>
        <begin position="190"/>
        <end position="208"/>
    </location>
</feature>
<dbReference type="InterPro" id="IPR007603">
    <property type="entry name" value="Choline_transptr-like"/>
</dbReference>
<evidence type="ECO:0000256" key="6">
    <source>
        <dbReference type="RuleBase" id="RU368066"/>
    </source>
</evidence>
<feature type="transmembrane region" description="Helical" evidence="6">
    <location>
        <begin position="303"/>
        <end position="324"/>
    </location>
</feature>
<keyword evidence="7" id="KW-1185">Reference proteome</keyword>
<comment type="subcellular location">
    <subcellularLocation>
        <location evidence="6">Cell membrane</location>
        <topology evidence="6">Multi-pass membrane protein</topology>
    </subcellularLocation>
    <subcellularLocation>
        <location evidence="1">Membrane</location>
        <topology evidence="1">Multi-pass membrane protein</topology>
    </subcellularLocation>
</comment>